<dbReference type="InterPro" id="IPR011009">
    <property type="entry name" value="Kinase-like_dom_sf"/>
</dbReference>
<sequence length="339" mass="38425">MMNHTLKNQCKVSQGTIITGKWHSQKYTIIKELGFGANGVVYLARHKDTQVALKMSDNGMSITSEVNVLKSFAKVQGHSLGPCLLDVDDWHWNNNRISFYVMEYIQGPDFLTFLQTKGPSWTSVLFLQLLNDLEQMHQNGWVFGDLKPENLIVTGPPPKIRCIDVGGTTIQGRAIKEFTEFYDRGYWGLGSRKAEPSYDLFAVAMIIINTAYPKRFAKTTGGVAQLKDAIRQKQDLIKFEPVILKAIQGHYSRAKQMRDDLLDIMVENHSTVKINPRVNKPNSVHSKQTGVKTGNGTQSVSLSRASYRRKKKKSGWMEFLFITIVLGVLYAWYTFNNLP</sequence>
<accession>A0A2N5HD86</accession>
<keyword evidence="1" id="KW-0547">Nucleotide-binding</keyword>
<dbReference type="PROSITE" id="PS50011">
    <property type="entry name" value="PROTEIN_KINASE_DOM"/>
    <property type="match status" value="1"/>
</dbReference>
<comment type="caution">
    <text evidence="4">The sequence shown here is derived from an EMBL/GenBank/DDBJ whole genome shotgun (WGS) entry which is preliminary data.</text>
</comment>
<keyword evidence="4" id="KW-0723">Serine/threonine-protein kinase</keyword>
<feature type="domain" description="Protein kinase" evidence="3">
    <location>
        <begin position="27"/>
        <end position="272"/>
    </location>
</feature>
<proteinExistence type="predicted"/>
<dbReference type="PANTHER" id="PTHR44167">
    <property type="entry name" value="OVARIAN-SPECIFIC SERINE/THREONINE-PROTEIN KINASE LOK-RELATED"/>
    <property type="match status" value="1"/>
</dbReference>
<dbReference type="SUPFAM" id="SSF56112">
    <property type="entry name" value="Protein kinase-like (PK-like)"/>
    <property type="match status" value="1"/>
</dbReference>
<dbReference type="GO" id="GO:0005524">
    <property type="term" value="F:ATP binding"/>
    <property type="evidence" value="ECO:0007669"/>
    <property type="project" value="UniProtKB-UniRule"/>
</dbReference>
<dbReference type="InterPro" id="IPR000719">
    <property type="entry name" value="Prot_kinase_dom"/>
</dbReference>
<evidence type="ECO:0000313" key="4">
    <source>
        <dbReference type="EMBL" id="PLS03489.1"/>
    </source>
</evidence>
<keyword evidence="5" id="KW-1185">Reference proteome</keyword>
<dbReference type="InterPro" id="IPR017441">
    <property type="entry name" value="Protein_kinase_ATP_BS"/>
</dbReference>
<dbReference type="GO" id="GO:0004674">
    <property type="term" value="F:protein serine/threonine kinase activity"/>
    <property type="evidence" value="ECO:0007669"/>
    <property type="project" value="UniProtKB-KW"/>
</dbReference>
<keyword evidence="4" id="KW-0808">Transferase</keyword>
<dbReference type="Proteomes" id="UP000234950">
    <property type="component" value="Unassembled WGS sequence"/>
</dbReference>
<keyword evidence="2" id="KW-1133">Transmembrane helix</keyword>
<evidence type="ECO:0000256" key="1">
    <source>
        <dbReference type="PROSITE-ProRule" id="PRU10141"/>
    </source>
</evidence>
<gene>
    <name evidence="4" type="ORF">CVD27_14690</name>
</gene>
<dbReference type="EMBL" id="PGVE01000054">
    <property type="protein sequence ID" value="PLS03489.1"/>
    <property type="molecule type" value="Genomic_DNA"/>
</dbReference>
<dbReference type="GO" id="GO:0005737">
    <property type="term" value="C:cytoplasm"/>
    <property type="evidence" value="ECO:0007669"/>
    <property type="project" value="TreeGrafter"/>
</dbReference>
<evidence type="ECO:0000313" key="5">
    <source>
        <dbReference type="Proteomes" id="UP000234950"/>
    </source>
</evidence>
<reference evidence="4 5" key="1">
    <citation type="submission" date="2017-11" db="EMBL/GenBank/DDBJ databases">
        <title>Comparitive Functional Genomics of Dry Heat Resistant strains isolated from the Viking Spacecraft.</title>
        <authorList>
            <person name="Seuylemezian A."/>
            <person name="Cooper K."/>
            <person name="Vaishampayan P."/>
        </authorList>
    </citation>
    <scope>NUCLEOTIDE SEQUENCE [LARGE SCALE GENOMIC DNA]</scope>
    <source>
        <strain evidence="4 5">V32-6</strain>
    </source>
</reference>
<dbReference type="RefSeq" id="WP_101648656.1">
    <property type="nucleotide sequence ID" value="NZ_PGVE01000054.1"/>
</dbReference>
<feature type="transmembrane region" description="Helical" evidence="2">
    <location>
        <begin position="316"/>
        <end position="335"/>
    </location>
</feature>
<organism evidence="4 5">
    <name type="scientific">Neobacillus cucumis</name>
    <dbReference type="NCBI Taxonomy" id="1740721"/>
    <lineage>
        <taxon>Bacteria</taxon>
        <taxon>Bacillati</taxon>
        <taxon>Bacillota</taxon>
        <taxon>Bacilli</taxon>
        <taxon>Bacillales</taxon>
        <taxon>Bacillaceae</taxon>
        <taxon>Neobacillus</taxon>
    </lineage>
</organism>
<protein>
    <submittedName>
        <fullName evidence="4">Serine/threonine protein kinase</fullName>
    </submittedName>
</protein>
<dbReference type="PROSITE" id="PS00107">
    <property type="entry name" value="PROTEIN_KINASE_ATP"/>
    <property type="match status" value="1"/>
</dbReference>
<dbReference type="Gene3D" id="1.10.510.10">
    <property type="entry name" value="Transferase(Phosphotransferase) domain 1"/>
    <property type="match status" value="1"/>
</dbReference>
<keyword evidence="4" id="KW-0418">Kinase</keyword>
<dbReference type="AlphaFoldDB" id="A0A2N5HD86"/>
<evidence type="ECO:0000259" key="3">
    <source>
        <dbReference type="PROSITE" id="PS50011"/>
    </source>
</evidence>
<keyword evidence="1" id="KW-0067">ATP-binding</keyword>
<keyword evidence="2" id="KW-0472">Membrane</keyword>
<name>A0A2N5HD86_9BACI</name>
<dbReference type="SMART" id="SM00220">
    <property type="entry name" value="S_TKc"/>
    <property type="match status" value="1"/>
</dbReference>
<dbReference type="PANTHER" id="PTHR44167:SF31">
    <property type="entry name" value="PROTEIN CBG02007"/>
    <property type="match status" value="1"/>
</dbReference>
<dbReference type="Pfam" id="PF00069">
    <property type="entry name" value="Pkinase"/>
    <property type="match status" value="1"/>
</dbReference>
<evidence type="ECO:0000256" key="2">
    <source>
        <dbReference type="SAM" id="Phobius"/>
    </source>
</evidence>
<feature type="binding site" evidence="1">
    <location>
        <position position="54"/>
    </location>
    <ligand>
        <name>ATP</name>
        <dbReference type="ChEBI" id="CHEBI:30616"/>
    </ligand>
</feature>
<keyword evidence="2" id="KW-0812">Transmembrane</keyword>
<dbReference type="OrthoDB" id="583109at2"/>